<dbReference type="OrthoDB" id="9778341at2"/>
<dbReference type="GO" id="GO:0004252">
    <property type="term" value="F:serine-type endopeptidase activity"/>
    <property type="evidence" value="ECO:0007669"/>
    <property type="project" value="InterPro"/>
</dbReference>
<gene>
    <name evidence="12" type="ORF">AX660_07100</name>
</gene>
<dbReference type="PANTHER" id="PTHR43731">
    <property type="entry name" value="RHOMBOID PROTEASE"/>
    <property type="match status" value="1"/>
</dbReference>
<evidence type="ECO:0000256" key="9">
    <source>
        <dbReference type="SAM" id="Phobius"/>
    </source>
</evidence>
<feature type="transmembrane region" description="Helical" evidence="9">
    <location>
        <begin position="205"/>
        <end position="225"/>
    </location>
</feature>
<evidence type="ECO:0000313" key="13">
    <source>
        <dbReference type="Proteomes" id="UP000070299"/>
    </source>
</evidence>
<dbReference type="EMBL" id="LSNE01000003">
    <property type="protein sequence ID" value="KXI29795.1"/>
    <property type="molecule type" value="Genomic_DNA"/>
</dbReference>
<comment type="caution">
    <text evidence="12">The sequence shown here is derived from an EMBL/GenBank/DDBJ whole genome shotgun (WGS) entry which is preliminary data.</text>
</comment>
<keyword evidence="6" id="KW-0378">Hydrolase</keyword>
<dbReference type="InterPro" id="IPR022732">
    <property type="entry name" value="Peptidase_S54_GlpG_N"/>
</dbReference>
<keyword evidence="3" id="KW-1003">Cell membrane</keyword>
<evidence type="ECO:0000256" key="2">
    <source>
        <dbReference type="ARBA" id="ARBA00009045"/>
    </source>
</evidence>
<comment type="similarity">
    <text evidence="2">Belongs to the peptidase S54 family.</text>
</comment>
<reference evidence="13" key="1">
    <citation type="submission" date="2016-02" db="EMBL/GenBank/DDBJ databases">
        <authorList>
            <person name="Schultz-Johansen M."/>
            <person name="Glaring M.A."/>
            <person name="Bech P.K."/>
            <person name="Stougaard P."/>
        </authorList>
    </citation>
    <scope>NUCLEOTIDE SEQUENCE [LARGE SCALE GENOMIC DNA]</scope>
    <source>
        <strain evidence="13">S66</strain>
    </source>
</reference>
<accession>A0A136A3I3</accession>
<keyword evidence="12" id="KW-0645">Protease</keyword>
<evidence type="ECO:0000313" key="12">
    <source>
        <dbReference type="EMBL" id="KXI29795.1"/>
    </source>
</evidence>
<dbReference type="InterPro" id="IPR038236">
    <property type="entry name" value="GlpG_N_sf"/>
</dbReference>
<dbReference type="Proteomes" id="UP000070299">
    <property type="component" value="Unassembled WGS sequence"/>
</dbReference>
<comment type="subcellular location">
    <subcellularLocation>
        <location evidence="1">Membrane</location>
        <topology evidence="1">Multi-pass membrane protein</topology>
    </subcellularLocation>
</comment>
<keyword evidence="8 9" id="KW-0472">Membrane</keyword>
<feature type="transmembrane region" description="Helical" evidence="9">
    <location>
        <begin position="143"/>
        <end position="165"/>
    </location>
</feature>
<keyword evidence="5 9" id="KW-0812">Transmembrane</keyword>
<dbReference type="PANTHER" id="PTHR43731:SF14">
    <property type="entry name" value="PRESENILIN-ASSOCIATED RHOMBOID-LIKE PROTEIN, MITOCHONDRIAL"/>
    <property type="match status" value="1"/>
</dbReference>
<dbReference type="Gene3D" id="3.30.70.2350">
    <property type="match status" value="1"/>
</dbReference>
<protein>
    <submittedName>
        <fullName evidence="12">Rhomboid family intramembrane serine protease GlpG</fullName>
    </submittedName>
</protein>
<evidence type="ECO:0000256" key="1">
    <source>
        <dbReference type="ARBA" id="ARBA00004141"/>
    </source>
</evidence>
<feature type="transmembrane region" description="Helical" evidence="9">
    <location>
        <begin position="261"/>
        <end position="279"/>
    </location>
</feature>
<feature type="domain" description="Peptidase S54 GlpG peptidase N-terminal" evidence="11">
    <location>
        <begin position="7"/>
        <end position="80"/>
    </location>
</feature>
<proteinExistence type="inferred from homology"/>
<dbReference type="InterPro" id="IPR035952">
    <property type="entry name" value="Rhomboid-like_sf"/>
</dbReference>
<dbReference type="InterPro" id="IPR022764">
    <property type="entry name" value="Peptidase_S54_rhomboid_dom"/>
</dbReference>
<evidence type="ECO:0000259" key="11">
    <source>
        <dbReference type="Pfam" id="PF12122"/>
    </source>
</evidence>
<feature type="transmembrane region" description="Helical" evidence="9">
    <location>
        <begin position="177"/>
        <end position="199"/>
    </location>
</feature>
<dbReference type="RefSeq" id="WP_068372963.1">
    <property type="nucleotide sequence ID" value="NZ_LSNE01000003.1"/>
</dbReference>
<feature type="domain" description="Peptidase S54 rhomboid" evidence="10">
    <location>
        <begin position="141"/>
        <end position="277"/>
    </location>
</feature>
<keyword evidence="4" id="KW-0997">Cell inner membrane</keyword>
<dbReference type="Pfam" id="PF01694">
    <property type="entry name" value="Rhomboid"/>
    <property type="match status" value="1"/>
</dbReference>
<organism evidence="12 13">
    <name type="scientific">Paraglaciecola hydrolytica</name>
    <dbReference type="NCBI Taxonomy" id="1799789"/>
    <lineage>
        <taxon>Bacteria</taxon>
        <taxon>Pseudomonadati</taxon>
        <taxon>Pseudomonadota</taxon>
        <taxon>Gammaproteobacteria</taxon>
        <taxon>Alteromonadales</taxon>
        <taxon>Alteromonadaceae</taxon>
        <taxon>Paraglaciecola</taxon>
    </lineage>
</organism>
<dbReference type="SUPFAM" id="SSF144091">
    <property type="entry name" value="Rhomboid-like"/>
    <property type="match status" value="1"/>
</dbReference>
<evidence type="ECO:0000259" key="10">
    <source>
        <dbReference type="Pfam" id="PF01694"/>
    </source>
</evidence>
<dbReference type="Pfam" id="PF12122">
    <property type="entry name" value="Rhomboid_N"/>
    <property type="match status" value="1"/>
</dbReference>
<dbReference type="NCBIfam" id="TIGR04239">
    <property type="entry name" value="rhombo_GlpG"/>
    <property type="match status" value="1"/>
</dbReference>
<dbReference type="InterPro" id="IPR023662">
    <property type="entry name" value="Rhomboid_protease_GlpG"/>
</dbReference>
<evidence type="ECO:0000256" key="4">
    <source>
        <dbReference type="ARBA" id="ARBA00022519"/>
    </source>
</evidence>
<dbReference type="AlphaFoldDB" id="A0A136A3I3"/>
<evidence type="ECO:0000256" key="3">
    <source>
        <dbReference type="ARBA" id="ARBA00022475"/>
    </source>
</evidence>
<name>A0A136A3I3_9ALTE</name>
<evidence type="ECO:0000256" key="7">
    <source>
        <dbReference type="ARBA" id="ARBA00022989"/>
    </source>
</evidence>
<feature type="transmembrane region" description="Helical" evidence="9">
    <location>
        <begin position="237"/>
        <end position="255"/>
    </location>
</feature>
<dbReference type="STRING" id="1799789.AX660_07100"/>
<feature type="transmembrane region" description="Helical" evidence="9">
    <location>
        <begin position="103"/>
        <end position="123"/>
    </location>
</feature>
<evidence type="ECO:0000256" key="8">
    <source>
        <dbReference type="ARBA" id="ARBA00023136"/>
    </source>
</evidence>
<dbReference type="Gene3D" id="1.20.1540.10">
    <property type="entry name" value="Rhomboid-like"/>
    <property type="match status" value="1"/>
</dbReference>
<dbReference type="GO" id="GO:0016020">
    <property type="term" value="C:membrane"/>
    <property type="evidence" value="ECO:0007669"/>
    <property type="project" value="UniProtKB-SubCell"/>
</dbReference>
<dbReference type="GO" id="GO:0006508">
    <property type="term" value="P:proteolysis"/>
    <property type="evidence" value="ECO:0007669"/>
    <property type="project" value="UniProtKB-KW"/>
</dbReference>
<evidence type="ECO:0000256" key="6">
    <source>
        <dbReference type="ARBA" id="ARBA00022801"/>
    </source>
</evidence>
<sequence>MSESLLLVAFSQERPARLLINYLQVQGIAANYVQAAEPHSHGVHLLDQYQWAEAKQLSDEFIANPSAQKYQEAAWQTGERVNLSSTSIFYWPAMLYHLKHAPFTAVVLFVCLITYGLALIGFTEPYNWLQIFPLQQLADNHQWWRLIGPAFIHFSTLHIAFNLLWWWMLGKQIENTFGLSCLVLLFLFSAISSNVAQLLLDGPNFGGLSGVVYALVGCVWWLGWLRPSWGIGLPKPMIGFLLIWLVIGYTDILWIKMANTAHTAGLISGCLFAVVLSLMKTQKPNLDKDT</sequence>
<dbReference type="InterPro" id="IPR050925">
    <property type="entry name" value="Rhomboid_protease_S54"/>
</dbReference>
<evidence type="ECO:0000256" key="5">
    <source>
        <dbReference type="ARBA" id="ARBA00022692"/>
    </source>
</evidence>
<keyword evidence="7 9" id="KW-1133">Transmembrane helix</keyword>
<keyword evidence="13" id="KW-1185">Reference proteome</keyword>